<gene>
    <name evidence="5" type="ORF">OG308_16215</name>
</gene>
<dbReference type="PANTHER" id="PTHR10353:SF36">
    <property type="entry name" value="LP05116P"/>
    <property type="match status" value="1"/>
</dbReference>
<keyword evidence="6" id="KW-1185">Reference proteome</keyword>
<evidence type="ECO:0000256" key="4">
    <source>
        <dbReference type="RuleBase" id="RU003690"/>
    </source>
</evidence>
<keyword evidence="2" id="KW-0378">Hydrolase</keyword>
<evidence type="ECO:0000313" key="6">
    <source>
        <dbReference type="Proteomes" id="UP001621418"/>
    </source>
</evidence>
<reference evidence="5 6" key="1">
    <citation type="submission" date="2022-10" db="EMBL/GenBank/DDBJ databases">
        <title>The complete genomes of actinobacterial strains from the NBC collection.</title>
        <authorList>
            <person name="Joergensen T.S."/>
            <person name="Alvarez Arevalo M."/>
            <person name="Sterndorff E.B."/>
            <person name="Faurdal D."/>
            <person name="Vuksanovic O."/>
            <person name="Mourched A.-S."/>
            <person name="Charusanti P."/>
            <person name="Shaw S."/>
            <person name="Blin K."/>
            <person name="Weber T."/>
        </authorList>
    </citation>
    <scope>NUCLEOTIDE SEQUENCE [LARGE SCALE GENOMIC DNA]</scope>
    <source>
        <strain evidence="5 6">NBC_01413</strain>
    </source>
</reference>
<sequence length="406" mass="44568">MKLPEAFLWGAATSPHQTEGNNLNSDWWALETGAHQVLPERSGDAVDSYHRYREDMELLGRAGLNAYRFGVEWARIEPERGQVSRAMLDHYRRMIDTALDCGLTPVVTLHHFTSPQWFAEAGGWANPDAVGRFVEFVSAVVPILVDVPWVCTINEPNMVAIMASVQQLMADPDALGALAAGALPEPDPKIGRILIDAHHAATAILRSDTEAAVGWSVAQQAFVAAPGCEQQLAEANRVWEDPYLEAARDDDFIGTQAYTSRTVGPEGIIAHPDHPDNTLTGWAYRPDALGIALRHAWKVTGGTPVLVTENGIATDDDKRRIAYGAEALTQLGEAMSDGIDVRGYLHWSALDNYEWGHWRPTFGLIAVDRRTFARTPKPSLAWLGDIARDNTLPGPDHRSTSTSDRP</sequence>
<evidence type="ECO:0000313" key="5">
    <source>
        <dbReference type="EMBL" id="WTY39260.1"/>
    </source>
</evidence>
<dbReference type="EMBL" id="CP109527">
    <property type="protein sequence ID" value="WTY39260.1"/>
    <property type="molecule type" value="Genomic_DNA"/>
</dbReference>
<proteinExistence type="inferred from homology"/>
<dbReference type="Pfam" id="PF00232">
    <property type="entry name" value="Glyco_hydro_1"/>
    <property type="match status" value="2"/>
</dbReference>
<accession>A0ABZ1NHC1</accession>
<dbReference type="InterPro" id="IPR017853">
    <property type="entry name" value="GH"/>
</dbReference>
<dbReference type="Gene3D" id="3.20.20.80">
    <property type="entry name" value="Glycosidases"/>
    <property type="match status" value="1"/>
</dbReference>
<dbReference type="PANTHER" id="PTHR10353">
    <property type="entry name" value="GLYCOSYL HYDROLASE"/>
    <property type="match status" value="1"/>
</dbReference>
<evidence type="ECO:0000256" key="2">
    <source>
        <dbReference type="ARBA" id="ARBA00022801"/>
    </source>
</evidence>
<dbReference type="Proteomes" id="UP001621418">
    <property type="component" value="Chromosome"/>
</dbReference>
<dbReference type="RefSeq" id="WP_405151219.1">
    <property type="nucleotide sequence ID" value="NZ_CP109527.1"/>
</dbReference>
<evidence type="ECO:0000256" key="3">
    <source>
        <dbReference type="ARBA" id="ARBA00023295"/>
    </source>
</evidence>
<comment type="similarity">
    <text evidence="1 4">Belongs to the glycosyl hydrolase 1 family.</text>
</comment>
<dbReference type="SUPFAM" id="SSF51445">
    <property type="entry name" value="(Trans)glycosidases"/>
    <property type="match status" value="1"/>
</dbReference>
<organism evidence="5 6">
    <name type="scientific">Nocardia salmonicida</name>
    <dbReference type="NCBI Taxonomy" id="53431"/>
    <lineage>
        <taxon>Bacteria</taxon>
        <taxon>Bacillati</taxon>
        <taxon>Actinomycetota</taxon>
        <taxon>Actinomycetes</taxon>
        <taxon>Mycobacteriales</taxon>
        <taxon>Nocardiaceae</taxon>
        <taxon>Nocardia</taxon>
    </lineage>
</organism>
<evidence type="ECO:0000256" key="1">
    <source>
        <dbReference type="ARBA" id="ARBA00010838"/>
    </source>
</evidence>
<keyword evidence="3" id="KW-0326">Glycosidase</keyword>
<name>A0ABZ1NHC1_9NOCA</name>
<dbReference type="PRINTS" id="PR00131">
    <property type="entry name" value="GLHYDRLASE1"/>
</dbReference>
<dbReference type="InterPro" id="IPR001360">
    <property type="entry name" value="Glyco_hydro_1"/>
</dbReference>
<protein>
    <submittedName>
        <fullName evidence="5">Family 1 glycosylhydrolase</fullName>
    </submittedName>
</protein>